<dbReference type="InterPro" id="IPR002347">
    <property type="entry name" value="SDR_fam"/>
</dbReference>
<sequence>MAISGKVVVVTGGSKGIGKAIALKAAAEGANVVINYLSDVEAANNVVAEIGNDRALAFQADIAKMEEIARLIDATISRFGQIDVLIPNAAFIPNCSLRTMTEDDFDRAFAVNVKGPCFLAKQAVPHMSPGSTIIFISSDMTDSSTILPQFLLYVSTKGAMNQTVRALARDLATAGIRVNAVSPGPTGTDALYHAMDDEKLRMLASHNPFNRIGEAAEIAAVVSMLWSNDSAWVTGQILKVNGGSIL</sequence>
<accession>A0ABR4JG71</accession>
<dbReference type="Gene3D" id="3.40.50.720">
    <property type="entry name" value="NAD(P)-binding Rossmann-like Domain"/>
    <property type="match status" value="1"/>
</dbReference>
<dbReference type="SUPFAM" id="SSF51735">
    <property type="entry name" value="NAD(P)-binding Rossmann-fold domains"/>
    <property type="match status" value="1"/>
</dbReference>
<dbReference type="InterPro" id="IPR036291">
    <property type="entry name" value="NAD(P)-bd_dom_sf"/>
</dbReference>
<evidence type="ECO:0000313" key="4">
    <source>
        <dbReference type="Proteomes" id="UP001610444"/>
    </source>
</evidence>
<dbReference type="GeneID" id="98162345"/>
<comment type="similarity">
    <text evidence="1">Belongs to the short-chain dehydrogenases/reductases (SDR) family.</text>
</comment>
<dbReference type="PRINTS" id="PR00081">
    <property type="entry name" value="GDHRDH"/>
</dbReference>
<keyword evidence="4" id="KW-1185">Reference proteome</keyword>
<dbReference type="RefSeq" id="XP_070893347.1">
    <property type="nucleotide sequence ID" value="XM_071047181.1"/>
</dbReference>
<proteinExistence type="inferred from homology"/>
<dbReference type="PANTHER" id="PTHR48107">
    <property type="entry name" value="NADPH-DEPENDENT ALDEHYDE REDUCTASE-LIKE PROTEIN, CHLOROPLASTIC-RELATED"/>
    <property type="match status" value="1"/>
</dbReference>
<dbReference type="EMBL" id="JBFXLR010000078">
    <property type="protein sequence ID" value="KAL2839035.1"/>
    <property type="molecule type" value="Genomic_DNA"/>
</dbReference>
<evidence type="ECO:0000313" key="3">
    <source>
        <dbReference type="EMBL" id="KAL2839035.1"/>
    </source>
</evidence>
<evidence type="ECO:0000256" key="1">
    <source>
        <dbReference type="ARBA" id="ARBA00006484"/>
    </source>
</evidence>
<organism evidence="3 4">
    <name type="scientific">Aspergillus pseudodeflectus</name>
    <dbReference type="NCBI Taxonomy" id="176178"/>
    <lineage>
        <taxon>Eukaryota</taxon>
        <taxon>Fungi</taxon>
        <taxon>Dikarya</taxon>
        <taxon>Ascomycota</taxon>
        <taxon>Pezizomycotina</taxon>
        <taxon>Eurotiomycetes</taxon>
        <taxon>Eurotiomycetidae</taxon>
        <taxon>Eurotiales</taxon>
        <taxon>Aspergillaceae</taxon>
        <taxon>Aspergillus</taxon>
        <taxon>Aspergillus subgen. Nidulantes</taxon>
    </lineage>
</organism>
<dbReference type="Pfam" id="PF13561">
    <property type="entry name" value="adh_short_C2"/>
    <property type="match status" value="1"/>
</dbReference>
<dbReference type="Proteomes" id="UP001610444">
    <property type="component" value="Unassembled WGS sequence"/>
</dbReference>
<evidence type="ECO:0000256" key="2">
    <source>
        <dbReference type="ARBA" id="ARBA00023002"/>
    </source>
</evidence>
<reference evidence="3 4" key="1">
    <citation type="submission" date="2024-07" db="EMBL/GenBank/DDBJ databases">
        <title>Section-level genome sequencing and comparative genomics of Aspergillus sections Usti and Cavernicolus.</title>
        <authorList>
            <consortium name="Lawrence Berkeley National Laboratory"/>
            <person name="Nybo J.L."/>
            <person name="Vesth T.C."/>
            <person name="Theobald S."/>
            <person name="Frisvad J.C."/>
            <person name="Larsen T.O."/>
            <person name="Kjaerboelling I."/>
            <person name="Rothschild-Mancinelli K."/>
            <person name="Lyhne E.K."/>
            <person name="Kogle M.E."/>
            <person name="Barry K."/>
            <person name="Clum A."/>
            <person name="Na H."/>
            <person name="Ledsgaard L."/>
            <person name="Lin J."/>
            <person name="Lipzen A."/>
            <person name="Kuo A."/>
            <person name="Riley R."/>
            <person name="Mondo S."/>
            <person name="LaButti K."/>
            <person name="Haridas S."/>
            <person name="Pangalinan J."/>
            <person name="Salamov A.A."/>
            <person name="Simmons B.A."/>
            <person name="Magnuson J.K."/>
            <person name="Chen J."/>
            <person name="Drula E."/>
            <person name="Henrissat B."/>
            <person name="Wiebenga A."/>
            <person name="Lubbers R.J."/>
            <person name="Gomes A.C."/>
            <person name="Macurrencykelacurrency M.R."/>
            <person name="Stajich J."/>
            <person name="Grigoriev I.V."/>
            <person name="Mortensen U.H."/>
            <person name="De vries R.P."/>
            <person name="Baker S.E."/>
            <person name="Andersen M.R."/>
        </authorList>
    </citation>
    <scope>NUCLEOTIDE SEQUENCE [LARGE SCALE GENOMIC DNA]</scope>
    <source>
        <strain evidence="3 4">CBS 756.74</strain>
    </source>
</reference>
<comment type="caution">
    <text evidence="3">The sequence shown here is derived from an EMBL/GenBank/DDBJ whole genome shotgun (WGS) entry which is preliminary data.</text>
</comment>
<dbReference type="PANTHER" id="PTHR48107:SF7">
    <property type="entry name" value="RE15974P"/>
    <property type="match status" value="1"/>
</dbReference>
<keyword evidence="2" id="KW-0560">Oxidoreductase</keyword>
<name>A0ABR4JG71_9EURO</name>
<gene>
    <name evidence="3" type="ORF">BJX68DRAFT_272327</name>
</gene>
<protein>
    <submittedName>
        <fullName evidence="3">Uncharacterized protein</fullName>
    </submittedName>
</protein>